<dbReference type="SMART" id="SM00347">
    <property type="entry name" value="HTH_MARR"/>
    <property type="match status" value="1"/>
</dbReference>
<reference evidence="2 3" key="1">
    <citation type="submission" date="2022-06" db="EMBL/GenBank/DDBJ databases">
        <title>Ideonella sp. NS12-5 Genome sequencing and assembly.</title>
        <authorList>
            <person name="Jung Y."/>
        </authorList>
    </citation>
    <scope>NUCLEOTIDE SEQUENCE [LARGE SCALE GENOMIC DNA]</scope>
    <source>
        <strain evidence="2 3">NS12-5</strain>
    </source>
</reference>
<dbReference type="InterPro" id="IPR000835">
    <property type="entry name" value="HTH_MarR-typ"/>
</dbReference>
<dbReference type="SUPFAM" id="SSF46785">
    <property type="entry name" value="Winged helix' DNA-binding domain"/>
    <property type="match status" value="1"/>
</dbReference>
<gene>
    <name evidence="2" type="ORF">M0L44_00440</name>
</gene>
<protein>
    <submittedName>
        <fullName evidence="2">MarR family winged helix-turn-helix transcriptional regulator</fullName>
    </submittedName>
</protein>
<dbReference type="InterPro" id="IPR039422">
    <property type="entry name" value="MarR/SlyA-like"/>
</dbReference>
<dbReference type="Proteomes" id="UP001204851">
    <property type="component" value="Unassembled WGS sequence"/>
</dbReference>
<dbReference type="InterPro" id="IPR036390">
    <property type="entry name" value="WH_DNA-bd_sf"/>
</dbReference>
<dbReference type="EMBL" id="JAMXMC010000001">
    <property type="protein sequence ID" value="MCO5975189.1"/>
    <property type="molecule type" value="Genomic_DNA"/>
</dbReference>
<accession>A0ABT1BG30</accession>
<sequence length="156" mass="17103">MRKNSSTPSPSALEAHLGFWLRFVSNHVSARFQQQLEAQGVTVAEWVALRTLWDGEASSHAQLIDALGMTKGAVSKVVSRLEEKGLAERQHADGNARDQRLVLTAAGRKLLPQLAALADANDEHFFGHLDTAERRALLKAMQGLVRHHQLKSLPAA</sequence>
<evidence type="ECO:0000313" key="3">
    <source>
        <dbReference type="Proteomes" id="UP001204851"/>
    </source>
</evidence>
<feature type="domain" description="HTH marR-type" evidence="1">
    <location>
        <begin position="14"/>
        <end position="146"/>
    </location>
</feature>
<dbReference type="PROSITE" id="PS50995">
    <property type="entry name" value="HTH_MARR_2"/>
    <property type="match status" value="1"/>
</dbReference>
<dbReference type="Gene3D" id="1.10.10.10">
    <property type="entry name" value="Winged helix-like DNA-binding domain superfamily/Winged helix DNA-binding domain"/>
    <property type="match status" value="1"/>
</dbReference>
<name>A0ABT1BG30_9BURK</name>
<dbReference type="InterPro" id="IPR036388">
    <property type="entry name" value="WH-like_DNA-bd_sf"/>
</dbReference>
<dbReference type="PANTHER" id="PTHR33164">
    <property type="entry name" value="TRANSCRIPTIONAL REGULATOR, MARR FAMILY"/>
    <property type="match status" value="1"/>
</dbReference>
<evidence type="ECO:0000313" key="2">
    <source>
        <dbReference type="EMBL" id="MCO5975189.1"/>
    </source>
</evidence>
<dbReference type="RefSeq" id="WP_252767643.1">
    <property type="nucleotide sequence ID" value="NZ_JAMXMC010000001.1"/>
</dbReference>
<keyword evidence="3" id="KW-1185">Reference proteome</keyword>
<evidence type="ECO:0000259" key="1">
    <source>
        <dbReference type="PROSITE" id="PS50995"/>
    </source>
</evidence>
<dbReference type="Pfam" id="PF12802">
    <property type="entry name" value="MarR_2"/>
    <property type="match status" value="1"/>
</dbReference>
<organism evidence="2 3">
    <name type="scientific">Ideonella oryzae</name>
    <dbReference type="NCBI Taxonomy" id="2937441"/>
    <lineage>
        <taxon>Bacteria</taxon>
        <taxon>Pseudomonadati</taxon>
        <taxon>Pseudomonadota</taxon>
        <taxon>Betaproteobacteria</taxon>
        <taxon>Burkholderiales</taxon>
        <taxon>Sphaerotilaceae</taxon>
        <taxon>Ideonella</taxon>
    </lineage>
</organism>
<dbReference type="PRINTS" id="PR00598">
    <property type="entry name" value="HTHMARR"/>
</dbReference>
<proteinExistence type="predicted"/>
<dbReference type="PANTHER" id="PTHR33164:SF43">
    <property type="entry name" value="HTH-TYPE TRANSCRIPTIONAL REPRESSOR YETL"/>
    <property type="match status" value="1"/>
</dbReference>
<comment type="caution">
    <text evidence="2">The sequence shown here is derived from an EMBL/GenBank/DDBJ whole genome shotgun (WGS) entry which is preliminary data.</text>
</comment>